<sequence>MMKAILTGMNGTVAPVVAETLTRHGIEPVAWDRTKVSTTDEAEMRRFIESVRPNYFLHIGMGAVEWADTLARLCGEYKIPFLFTSTVSVFSDNVTGPITPDMPPDATDEYGAYKRACEETIARTNPGAQIVRLGWQIGHRAGSNNMMDYFENEMKRHGVIVASAHWYPSCSFLEDTADALFEILTKRGPGLYQLNGNSSHSLYDIAMALKESHDTSWQIEQTDEPKRDNRMVDTNITIQPITKRLALHTK</sequence>
<evidence type="ECO:0000256" key="2">
    <source>
        <dbReference type="RuleBase" id="RU364082"/>
    </source>
</evidence>
<gene>
    <name evidence="4" type="ORF">M467_15470</name>
</gene>
<dbReference type="SUPFAM" id="SSF51735">
    <property type="entry name" value="NAD(P)-binding Rossmann-fold domains"/>
    <property type="match status" value="1"/>
</dbReference>
<name>U1M0W4_9BACL</name>
<dbReference type="Proteomes" id="UP000016464">
    <property type="component" value="Unassembled WGS sequence"/>
</dbReference>
<dbReference type="UniPathway" id="UPA00124"/>
<organism evidence="4 5">
    <name type="scientific">Exiguobacterium chiriqhucha RW-2</name>
    <dbReference type="NCBI Taxonomy" id="1345023"/>
    <lineage>
        <taxon>Bacteria</taxon>
        <taxon>Bacillati</taxon>
        <taxon>Bacillota</taxon>
        <taxon>Bacilli</taxon>
        <taxon>Bacillales</taxon>
        <taxon>Bacillales Family XII. Incertae Sedis</taxon>
        <taxon>Exiguobacterium</taxon>
    </lineage>
</organism>
<comment type="pathway">
    <text evidence="2">Carbohydrate biosynthesis; dTDP-L-rhamnose biosynthesis.</text>
</comment>
<comment type="function">
    <text evidence="2">Catalyzes the reduction of dTDP-6-deoxy-L-lyxo-4-hexulose to yield dTDP-L-rhamnose.</text>
</comment>
<dbReference type="Gene3D" id="3.40.50.720">
    <property type="entry name" value="NAD(P)-binding Rossmann-like Domain"/>
    <property type="match status" value="1"/>
</dbReference>
<dbReference type="GO" id="GO:0019305">
    <property type="term" value="P:dTDP-rhamnose biosynthetic process"/>
    <property type="evidence" value="ECO:0007669"/>
    <property type="project" value="UniProtKB-UniPathway"/>
</dbReference>
<dbReference type="AlphaFoldDB" id="U1M0W4"/>
<evidence type="ECO:0000259" key="3">
    <source>
        <dbReference type="Pfam" id="PF04321"/>
    </source>
</evidence>
<dbReference type="GO" id="GO:0008831">
    <property type="term" value="F:dTDP-4-dehydrorhamnose reductase activity"/>
    <property type="evidence" value="ECO:0007669"/>
    <property type="project" value="UniProtKB-EC"/>
</dbReference>
<feature type="domain" description="RmlD-like substrate binding" evidence="3">
    <location>
        <begin position="67"/>
        <end position="215"/>
    </location>
</feature>
<dbReference type="InterPro" id="IPR029903">
    <property type="entry name" value="RmlD-like-bd"/>
</dbReference>
<dbReference type="InterPro" id="IPR005913">
    <property type="entry name" value="dTDP_dehydrorham_reduct"/>
</dbReference>
<dbReference type="PATRIC" id="fig|1345023.5.peg.107"/>
<dbReference type="PANTHER" id="PTHR10491">
    <property type="entry name" value="DTDP-4-DEHYDRORHAMNOSE REDUCTASE"/>
    <property type="match status" value="1"/>
</dbReference>
<dbReference type="STRING" id="1385984.GCA_000702565_02457"/>
<keyword evidence="2" id="KW-0560">Oxidoreductase</keyword>
<keyword evidence="5" id="KW-1185">Reference proteome</keyword>
<proteinExistence type="inferred from homology"/>
<dbReference type="eggNOG" id="COG1091">
    <property type="taxonomic scope" value="Bacteria"/>
</dbReference>
<accession>U1M0W4</accession>
<keyword evidence="2" id="KW-0521">NADP</keyword>
<dbReference type="EMBL" id="ATCL01000003">
    <property type="protein sequence ID" value="ERG68664.1"/>
    <property type="molecule type" value="Genomic_DNA"/>
</dbReference>
<dbReference type="Pfam" id="PF04321">
    <property type="entry name" value="RmlD_sub_bind"/>
    <property type="match status" value="1"/>
</dbReference>
<evidence type="ECO:0000256" key="1">
    <source>
        <dbReference type="ARBA" id="ARBA00010944"/>
    </source>
</evidence>
<dbReference type="InterPro" id="IPR036291">
    <property type="entry name" value="NAD(P)-bd_dom_sf"/>
</dbReference>
<comment type="similarity">
    <text evidence="1 2">Belongs to the dTDP-4-dehydrorhamnose reductase family.</text>
</comment>
<evidence type="ECO:0000313" key="5">
    <source>
        <dbReference type="Proteomes" id="UP000016464"/>
    </source>
</evidence>
<dbReference type="EC" id="1.1.1.133" evidence="2"/>
<protein>
    <recommendedName>
        <fullName evidence="2">dTDP-4-dehydrorhamnose reductase</fullName>
        <ecNumber evidence="2">1.1.1.133</ecNumber>
    </recommendedName>
</protein>
<dbReference type="PANTHER" id="PTHR10491:SF4">
    <property type="entry name" value="METHIONINE ADENOSYLTRANSFERASE 2 SUBUNIT BETA"/>
    <property type="match status" value="1"/>
</dbReference>
<comment type="caution">
    <text evidence="4">The sequence shown here is derived from an EMBL/GenBank/DDBJ whole genome shotgun (WGS) entry which is preliminary data.</text>
</comment>
<evidence type="ECO:0000313" key="4">
    <source>
        <dbReference type="EMBL" id="ERG68664.1"/>
    </source>
</evidence>
<reference evidence="4 5" key="1">
    <citation type="journal article" date="2013" name="Genome Announc.">
        <title>Draft Genome Sequence of Exiguobacterium pavilionensis Strain RW-2, with Wide Thermal, Salinity, and pH Tolerance, Isolated from Modern Freshwater Microbialites.</title>
        <authorList>
            <person name="White R.A.III."/>
            <person name="Grassa C.J."/>
            <person name="Suttle C.A."/>
        </authorList>
    </citation>
    <scope>NUCLEOTIDE SEQUENCE [LARGE SCALE GENOMIC DNA]</scope>
    <source>
        <strain evidence="4 5">RW-2</strain>
    </source>
</reference>